<keyword evidence="4" id="KW-1185">Reference proteome</keyword>
<evidence type="ECO:0000313" key="4">
    <source>
        <dbReference type="Proteomes" id="UP000482800"/>
    </source>
</evidence>
<name>A0A6V8KCR5_9ACTN</name>
<keyword evidence="2" id="KW-1133">Transmembrane helix</keyword>
<evidence type="ECO:0000256" key="2">
    <source>
        <dbReference type="SAM" id="Phobius"/>
    </source>
</evidence>
<accession>A0A6V8KCR5</accession>
<organism evidence="3 4">
    <name type="scientific">Phytohabitans houttuyneae</name>
    <dbReference type="NCBI Taxonomy" id="1076126"/>
    <lineage>
        <taxon>Bacteria</taxon>
        <taxon>Bacillati</taxon>
        <taxon>Actinomycetota</taxon>
        <taxon>Actinomycetes</taxon>
        <taxon>Micromonosporales</taxon>
        <taxon>Micromonosporaceae</taxon>
    </lineage>
</organism>
<reference evidence="3 4" key="2">
    <citation type="submission" date="2020-03" db="EMBL/GenBank/DDBJ databases">
        <authorList>
            <person name="Ichikawa N."/>
            <person name="Kimura A."/>
            <person name="Kitahashi Y."/>
            <person name="Uohara A."/>
        </authorList>
    </citation>
    <scope>NUCLEOTIDE SEQUENCE [LARGE SCALE GENOMIC DNA]</scope>
    <source>
        <strain evidence="3 4">NBRC 108639</strain>
    </source>
</reference>
<dbReference type="Proteomes" id="UP000482800">
    <property type="component" value="Unassembled WGS sequence"/>
</dbReference>
<dbReference type="AlphaFoldDB" id="A0A6V8KCR5"/>
<evidence type="ECO:0000256" key="1">
    <source>
        <dbReference type="SAM" id="MobiDB-lite"/>
    </source>
</evidence>
<protein>
    <submittedName>
        <fullName evidence="3">Uncharacterized protein</fullName>
    </submittedName>
</protein>
<feature type="region of interest" description="Disordered" evidence="1">
    <location>
        <begin position="1"/>
        <end position="32"/>
    </location>
</feature>
<evidence type="ECO:0000313" key="3">
    <source>
        <dbReference type="EMBL" id="GFJ79796.1"/>
    </source>
</evidence>
<dbReference type="EMBL" id="BLPF01000001">
    <property type="protein sequence ID" value="GFJ79796.1"/>
    <property type="molecule type" value="Genomic_DNA"/>
</dbReference>
<comment type="caution">
    <text evidence="3">The sequence shown here is derived from an EMBL/GenBank/DDBJ whole genome shotgun (WGS) entry which is preliminary data.</text>
</comment>
<gene>
    <name evidence="3" type="ORF">Phou_039760</name>
</gene>
<keyword evidence="2" id="KW-0812">Transmembrane</keyword>
<proteinExistence type="predicted"/>
<sequence length="77" mass="8463">MMAPMEEDLPPGPDEPSTDLKEDDTPGPDTQPYVVSAGDAWVRNVLTFVVATVWIAVLLGLFLQLHWDKPPRTLTCG</sequence>
<keyword evidence="2" id="KW-0472">Membrane</keyword>
<feature type="transmembrane region" description="Helical" evidence="2">
    <location>
        <begin position="41"/>
        <end position="63"/>
    </location>
</feature>
<reference evidence="3 4" key="1">
    <citation type="submission" date="2020-03" db="EMBL/GenBank/DDBJ databases">
        <title>Whole genome shotgun sequence of Phytohabitans houttuyneae NBRC 108639.</title>
        <authorList>
            <person name="Komaki H."/>
            <person name="Tamura T."/>
        </authorList>
    </citation>
    <scope>NUCLEOTIDE SEQUENCE [LARGE SCALE GENOMIC DNA]</scope>
    <source>
        <strain evidence="3 4">NBRC 108639</strain>
    </source>
</reference>